<protein>
    <submittedName>
        <fullName evidence="2">Uncharacterized protein</fullName>
    </submittedName>
</protein>
<organism evidence="2 3">
    <name type="scientific">Cryptococcus floricola</name>
    <dbReference type="NCBI Taxonomy" id="2591691"/>
    <lineage>
        <taxon>Eukaryota</taxon>
        <taxon>Fungi</taxon>
        <taxon>Dikarya</taxon>
        <taxon>Basidiomycota</taxon>
        <taxon>Agaricomycotina</taxon>
        <taxon>Tremellomycetes</taxon>
        <taxon>Tremellales</taxon>
        <taxon>Cryptococcaceae</taxon>
        <taxon>Cryptococcus</taxon>
    </lineage>
</organism>
<proteinExistence type="predicted"/>
<sequence>MSSAEQHMSPAPSSLNGAHQTVPDESSLIATAVEDILDNFKSDLEANIEDLEANIEDHEVIMYYEYVFDSARELIWSAVRDEVTMTLKDEVANRKREGRTGGSIDDVTVYPQSVRLDEDLSIHFKDLSVYGEAEQQMSPAPSSLNDAHQTVPDESSLIATAVEDILDDFKFDLEANIRDDDVILDYDYVFDSARELIWSAVRDEITMTLKDEVASRKREGRTGGSMDDVSAYPTKVGVDEDMRIHLNGFTVYGKGWTGEQTWTNLVIRTGLKPLVDSQKKE</sequence>
<keyword evidence="3" id="KW-1185">Reference proteome</keyword>
<dbReference type="EMBL" id="NIDF01000019">
    <property type="protein sequence ID" value="TYJ56873.1"/>
    <property type="molecule type" value="Genomic_DNA"/>
</dbReference>
<dbReference type="AlphaFoldDB" id="A0A5D3B417"/>
<evidence type="ECO:0000313" key="2">
    <source>
        <dbReference type="EMBL" id="TYJ56873.1"/>
    </source>
</evidence>
<comment type="caution">
    <text evidence="2">The sequence shown here is derived from an EMBL/GenBank/DDBJ whole genome shotgun (WGS) entry which is preliminary data.</text>
</comment>
<evidence type="ECO:0000256" key="1">
    <source>
        <dbReference type="SAM" id="MobiDB-lite"/>
    </source>
</evidence>
<dbReference type="Proteomes" id="UP000322245">
    <property type="component" value="Unassembled WGS sequence"/>
</dbReference>
<name>A0A5D3B417_9TREE</name>
<feature type="compositionally biased region" description="Polar residues" evidence="1">
    <location>
        <begin position="1"/>
        <end position="19"/>
    </location>
</feature>
<evidence type="ECO:0000313" key="3">
    <source>
        <dbReference type="Proteomes" id="UP000322245"/>
    </source>
</evidence>
<accession>A0A5D3B417</accession>
<feature type="region of interest" description="Disordered" evidence="1">
    <location>
        <begin position="1"/>
        <end position="21"/>
    </location>
</feature>
<gene>
    <name evidence="2" type="ORF">B9479_002484</name>
</gene>
<reference evidence="2 3" key="1">
    <citation type="submission" date="2017-05" db="EMBL/GenBank/DDBJ databases">
        <title>The Genome Sequence of Tsuchiyaea wingfieldii DSM 27421.</title>
        <authorList>
            <person name="Cuomo C."/>
            <person name="Passer A."/>
            <person name="Billmyre B."/>
            <person name="Heitman J."/>
        </authorList>
    </citation>
    <scope>NUCLEOTIDE SEQUENCE [LARGE SCALE GENOMIC DNA]</scope>
    <source>
        <strain evidence="2 3">DSM 27421</strain>
    </source>
</reference>